<comment type="similarity">
    <text evidence="2">Belongs to the peptidase C19 family.</text>
</comment>
<dbReference type="InterPro" id="IPR050164">
    <property type="entry name" value="Peptidase_C19"/>
</dbReference>
<dbReference type="OrthoDB" id="2020758at2759"/>
<name>A0A3P7L2B1_STRVU</name>
<dbReference type="GO" id="GO:0016579">
    <property type="term" value="P:protein deubiquitination"/>
    <property type="evidence" value="ECO:0007669"/>
    <property type="project" value="InterPro"/>
</dbReference>
<feature type="domain" description="USP" evidence="8">
    <location>
        <begin position="1"/>
        <end position="129"/>
    </location>
</feature>
<evidence type="ECO:0000256" key="4">
    <source>
        <dbReference type="ARBA" id="ARBA00022670"/>
    </source>
</evidence>
<dbReference type="Proteomes" id="UP000270094">
    <property type="component" value="Unassembled WGS sequence"/>
</dbReference>
<dbReference type="SUPFAM" id="SSF54001">
    <property type="entry name" value="Cysteine proteinases"/>
    <property type="match status" value="1"/>
</dbReference>
<sequence length="129" mass="14405">VLVRPPEEYKDGVCSIGSCLLEFTAPEELQGANAYECEKCCAPRNKKMNAVGSKKKRVSALKRYLIFEPPAVLTLHLKRFQQLEGLTGNRIAPGEKRLLYSLYGVVVHSGSLSGGHYIAYVKSRHRLKQ</sequence>
<dbReference type="GO" id="GO:0004843">
    <property type="term" value="F:cysteine-type deubiquitinase activity"/>
    <property type="evidence" value="ECO:0007669"/>
    <property type="project" value="UniProtKB-EC"/>
</dbReference>
<dbReference type="GO" id="GO:0005829">
    <property type="term" value="C:cytosol"/>
    <property type="evidence" value="ECO:0007669"/>
    <property type="project" value="TreeGrafter"/>
</dbReference>
<evidence type="ECO:0000256" key="3">
    <source>
        <dbReference type="ARBA" id="ARBA00012759"/>
    </source>
</evidence>
<dbReference type="Gene3D" id="3.90.70.10">
    <property type="entry name" value="Cysteine proteinases"/>
    <property type="match status" value="1"/>
</dbReference>
<evidence type="ECO:0000256" key="7">
    <source>
        <dbReference type="ARBA" id="ARBA00022807"/>
    </source>
</evidence>
<keyword evidence="7" id="KW-0788">Thiol protease</keyword>
<evidence type="ECO:0000256" key="6">
    <source>
        <dbReference type="ARBA" id="ARBA00022801"/>
    </source>
</evidence>
<evidence type="ECO:0000256" key="1">
    <source>
        <dbReference type="ARBA" id="ARBA00000707"/>
    </source>
</evidence>
<accession>A0A3P7L2B1</accession>
<dbReference type="InterPro" id="IPR001394">
    <property type="entry name" value="Peptidase_C19_UCH"/>
</dbReference>
<evidence type="ECO:0000313" key="10">
    <source>
        <dbReference type="Proteomes" id="UP000270094"/>
    </source>
</evidence>
<keyword evidence="5" id="KW-0833">Ubl conjugation pathway</keyword>
<feature type="non-terminal residue" evidence="9">
    <location>
        <position position="1"/>
    </location>
</feature>
<dbReference type="EC" id="3.4.19.12" evidence="3"/>
<dbReference type="PROSITE" id="PS50235">
    <property type="entry name" value="USP_3"/>
    <property type="match status" value="1"/>
</dbReference>
<keyword evidence="6" id="KW-0378">Hydrolase</keyword>
<evidence type="ECO:0000256" key="2">
    <source>
        <dbReference type="ARBA" id="ARBA00009085"/>
    </source>
</evidence>
<dbReference type="PANTHER" id="PTHR24006:SF888">
    <property type="entry name" value="UBIQUITIN CARBOXYL-TERMINAL HYDROLASE 30"/>
    <property type="match status" value="1"/>
</dbReference>
<dbReference type="InterPro" id="IPR038765">
    <property type="entry name" value="Papain-like_cys_pep_sf"/>
</dbReference>
<dbReference type="InterPro" id="IPR018200">
    <property type="entry name" value="USP_CS"/>
</dbReference>
<dbReference type="AlphaFoldDB" id="A0A3P7L2B1"/>
<dbReference type="GO" id="GO:0005634">
    <property type="term" value="C:nucleus"/>
    <property type="evidence" value="ECO:0007669"/>
    <property type="project" value="TreeGrafter"/>
</dbReference>
<evidence type="ECO:0000256" key="5">
    <source>
        <dbReference type="ARBA" id="ARBA00022786"/>
    </source>
</evidence>
<keyword evidence="10" id="KW-1185">Reference proteome</keyword>
<evidence type="ECO:0000313" key="9">
    <source>
        <dbReference type="EMBL" id="VDM73612.1"/>
    </source>
</evidence>
<dbReference type="Pfam" id="PF00443">
    <property type="entry name" value="UCH"/>
    <property type="match status" value="1"/>
</dbReference>
<gene>
    <name evidence="9" type="ORF">SVUK_LOCUS8610</name>
</gene>
<dbReference type="PANTHER" id="PTHR24006">
    <property type="entry name" value="UBIQUITIN CARBOXYL-TERMINAL HYDROLASE"/>
    <property type="match status" value="1"/>
</dbReference>
<organism evidence="9 10">
    <name type="scientific">Strongylus vulgaris</name>
    <name type="common">Blood worm</name>
    <dbReference type="NCBI Taxonomy" id="40348"/>
    <lineage>
        <taxon>Eukaryota</taxon>
        <taxon>Metazoa</taxon>
        <taxon>Ecdysozoa</taxon>
        <taxon>Nematoda</taxon>
        <taxon>Chromadorea</taxon>
        <taxon>Rhabditida</taxon>
        <taxon>Rhabditina</taxon>
        <taxon>Rhabditomorpha</taxon>
        <taxon>Strongyloidea</taxon>
        <taxon>Strongylidae</taxon>
        <taxon>Strongylus</taxon>
    </lineage>
</organism>
<protein>
    <recommendedName>
        <fullName evidence="3">ubiquitinyl hydrolase 1</fullName>
        <ecNumber evidence="3">3.4.19.12</ecNumber>
    </recommendedName>
</protein>
<dbReference type="PROSITE" id="PS00973">
    <property type="entry name" value="USP_2"/>
    <property type="match status" value="1"/>
</dbReference>
<proteinExistence type="inferred from homology"/>
<evidence type="ECO:0000259" key="8">
    <source>
        <dbReference type="PROSITE" id="PS50235"/>
    </source>
</evidence>
<dbReference type="InterPro" id="IPR028889">
    <property type="entry name" value="USP"/>
</dbReference>
<comment type="catalytic activity">
    <reaction evidence="1">
        <text>Thiol-dependent hydrolysis of ester, thioester, amide, peptide and isopeptide bonds formed by the C-terminal Gly of ubiquitin (a 76-residue protein attached to proteins as an intracellular targeting signal).</text>
        <dbReference type="EC" id="3.4.19.12"/>
    </reaction>
</comment>
<dbReference type="GO" id="GO:0006508">
    <property type="term" value="P:proteolysis"/>
    <property type="evidence" value="ECO:0007669"/>
    <property type="project" value="UniProtKB-KW"/>
</dbReference>
<feature type="non-terminal residue" evidence="9">
    <location>
        <position position="129"/>
    </location>
</feature>
<reference evidence="9 10" key="1">
    <citation type="submission" date="2018-11" db="EMBL/GenBank/DDBJ databases">
        <authorList>
            <consortium name="Pathogen Informatics"/>
        </authorList>
    </citation>
    <scope>NUCLEOTIDE SEQUENCE [LARGE SCALE GENOMIC DNA]</scope>
</reference>
<dbReference type="EMBL" id="UYYB01031578">
    <property type="protein sequence ID" value="VDM73612.1"/>
    <property type="molecule type" value="Genomic_DNA"/>
</dbReference>
<keyword evidence="4" id="KW-0645">Protease</keyword>